<dbReference type="AlphaFoldDB" id="A0A9N9HUG2"/>
<comment type="caution">
    <text evidence="1">The sequence shown here is derived from an EMBL/GenBank/DDBJ whole genome shotgun (WGS) entry which is preliminary data.</text>
</comment>
<gene>
    <name evidence="1" type="ORF">AMORRO_LOCUS12470</name>
</gene>
<keyword evidence="2" id="KW-1185">Reference proteome</keyword>
<dbReference type="EMBL" id="CAJVPV010018380">
    <property type="protein sequence ID" value="CAG8706886.1"/>
    <property type="molecule type" value="Genomic_DNA"/>
</dbReference>
<proteinExistence type="predicted"/>
<sequence>MITLSCEINKVQVTVILDSGANCNIIGESIAKIVGLKIDNTSNTEIYTISKFNILGIICAIEISILSQDGKQEQVEVTDIFVTNKPELESVLVLGQPWFQENVMKVDFPNKTLTLLDGTDILFVIGTEIPAPMQGDQSVDDYFKMIKIYAIALSIDLDNQDLKGTFFNGLSRDNKKEVIRFGFKKHLNEIVNHLNRISTGPTDIQKFRFGELEQGNESVMEYFAKVEKCGKLAGYNEERLRYFFLRGLSPDNQMEARRCRTDLSLDELVAKYIIYDLRMVQLNIFDLPELLEQILYFLEIDRSLYSALFVNRLWYHCSAPILWRRVEFFNEDYQQDQCEKNISGPLYW</sequence>
<dbReference type="InterPro" id="IPR021109">
    <property type="entry name" value="Peptidase_aspartic_dom_sf"/>
</dbReference>
<dbReference type="OrthoDB" id="2434051at2759"/>
<evidence type="ECO:0000313" key="2">
    <source>
        <dbReference type="Proteomes" id="UP000789342"/>
    </source>
</evidence>
<reference evidence="1" key="1">
    <citation type="submission" date="2021-06" db="EMBL/GenBank/DDBJ databases">
        <authorList>
            <person name="Kallberg Y."/>
            <person name="Tangrot J."/>
            <person name="Rosling A."/>
        </authorList>
    </citation>
    <scope>NUCLEOTIDE SEQUENCE</scope>
    <source>
        <strain evidence="1">CL551</strain>
    </source>
</reference>
<accession>A0A9N9HUG2</accession>
<name>A0A9N9HUG2_9GLOM</name>
<dbReference type="Proteomes" id="UP000789342">
    <property type="component" value="Unassembled WGS sequence"/>
</dbReference>
<dbReference type="SUPFAM" id="SSF50630">
    <property type="entry name" value="Acid proteases"/>
    <property type="match status" value="1"/>
</dbReference>
<protein>
    <submittedName>
        <fullName evidence="1">9075_t:CDS:1</fullName>
    </submittedName>
</protein>
<organism evidence="1 2">
    <name type="scientific">Acaulospora morrowiae</name>
    <dbReference type="NCBI Taxonomy" id="94023"/>
    <lineage>
        <taxon>Eukaryota</taxon>
        <taxon>Fungi</taxon>
        <taxon>Fungi incertae sedis</taxon>
        <taxon>Mucoromycota</taxon>
        <taxon>Glomeromycotina</taxon>
        <taxon>Glomeromycetes</taxon>
        <taxon>Diversisporales</taxon>
        <taxon>Acaulosporaceae</taxon>
        <taxon>Acaulospora</taxon>
    </lineage>
</organism>
<dbReference type="Gene3D" id="2.40.70.10">
    <property type="entry name" value="Acid Proteases"/>
    <property type="match status" value="1"/>
</dbReference>
<evidence type="ECO:0000313" key="1">
    <source>
        <dbReference type="EMBL" id="CAG8706886.1"/>
    </source>
</evidence>
<dbReference type="CDD" id="cd00303">
    <property type="entry name" value="retropepsin_like"/>
    <property type="match status" value="1"/>
</dbReference>